<protein>
    <submittedName>
        <fullName evidence="1">Uncharacterized protein</fullName>
    </submittedName>
</protein>
<evidence type="ECO:0000313" key="2">
    <source>
        <dbReference type="Proteomes" id="UP000013782"/>
    </source>
</evidence>
<dbReference type="HOGENOM" id="CLU_1218270_0_0_9"/>
<evidence type="ECO:0000313" key="1">
    <source>
        <dbReference type="EMBL" id="EOH97485.1"/>
    </source>
</evidence>
<dbReference type="Proteomes" id="UP000013782">
    <property type="component" value="Unassembled WGS sequence"/>
</dbReference>
<dbReference type="OrthoDB" id="664873at2"/>
<accession>R2SQI2</accession>
<dbReference type="AlphaFoldDB" id="R2SQI2"/>
<sequence>MGNRSYLLTDDQCQLFEANNTLPVFWILGGCPQPFQAKIAEAVQLSAPKEPEGMDEDDYEELYVDWFTTNQIGEVQLGIQAYLDNLEKNRTYIESAYGCLTETYDAFINVIKQQKEHNPEATITIDYGQMIGFYEDHLEFYHAIAALIQQIEKLEENQWIFPGDALGSTIGTDEYSNHHGETLFTRESYQQLNATLMKSLRNEQKASEPAAKQSSLLQKFFSKLKKK</sequence>
<proteinExistence type="predicted"/>
<dbReference type="EMBL" id="AJAQ01000001">
    <property type="protein sequence ID" value="EOH97485.1"/>
    <property type="molecule type" value="Genomic_DNA"/>
</dbReference>
<dbReference type="RefSeq" id="WP_010755218.1">
    <property type="nucleotide sequence ID" value="NZ_ASWD01000002.1"/>
</dbReference>
<dbReference type="PATRIC" id="fig|1158607.3.peg.153"/>
<comment type="caution">
    <text evidence="1">The sequence shown here is derived from an EMBL/GenBank/DDBJ whole genome shotgun (WGS) entry which is preliminary data.</text>
</comment>
<dbReference type="PROSITE" id="PS51257">
    <property type="entry name" value="PROKAR_LIPOPROTEIN"/>
    <property type="match status" value="1"/>
</dbReference>
<gene>
    <name evidence="1" type="ORF">UAU_00153</name>
</gene>
<name>R2SQI2_9ENTE</name>
<reference evidence="1 2" key="1">
    <citation type="submission" date="2013-02" db="EMBL/GenBank/DDBJ databases">
        <title>The Genome Sequence of Enterococcus pallens BAA-351.</title>
        <authorList>
            <consortium name="The Broad Institute Genome Sequencing Platform"/>
            <consortium name="The Broad Institute Genome Sequencing Center for Infectious Disease"/>
            <person name="Earl A.M."/>
            <person name="Gilmore M.S."/>
            <person name="Lebreton F."/>
            <person name="Walker B."/>
            <person name="Young S.K."/>
            <person name="Zeng Q."/>
            <person name="Gargeya S."/>
            <person name="Fitzgerald M."/>
            <person name="Haas B."/>
            <person name="Abouelleil A."/>
            <person name="Alvarado L."/>
            <person name="Arachchi H.M."/>
            <person name="Berlin A.M."/>
            <person name="Chapman S.B."/>
            <person name="Dewar J."/>
            <person name="Goldberg J."/>
            <person name="Griggs A."/>
            <person name="Gujja S."/>
            <person name="Hansen M."/>
            <person name="Howarth C."/>
            <person name="Imamovic A."/>
            <person name="Larimer J."/>
            <person name="McCowan C."/>
            <person name="Murphy C."/>
            <person name="Neiman D."/>
            <person name="Pearson M."/>
            <person name="Priest M."/>
            <person name="Roberts A."/>
            <person name="Saif S."/>
            <person name="Shea T."/>
            <person name="Sisk P."/>
            <person name="Sykes S."/>
            <person name="Wortman J."/>
            <person name="Nusbaum C."/>
            <person name="Birren B."/>
        </authorList>
    </citation>
    <scope>NUCLEOTIDE SEQUENCE [LARGE SCALE GENOMIC DNA]</scope>
    <source>
        <strain evidence="1 2">ATCC BAA-351</strain>
    </source>
</reference>
<keyword evidence="2" id="KW-1185">Reference proteome</keyword>
<dbReference type="STRING" id="160454.RV10_GL004436"/>
<organism evidence="1 2">
    <name type="scientific">Enterococcus pallens ATCC BAA-351</name>
    <dbReference type="NCBI Taxonomy" id="1158607"/>
    <lineage>
        <taxon>Bacteria</taxon>
        <taxon>Bacillati</taxon>
        <taxon>Bacillota</taxon>
        <taxon>Bacilli</taxon>
        <taxon>Lactobacillales</taxon>
        <taxon>Enterococcaceae</taxon>
        <taxon>Enterococcus</taxon>
    </lineage>
</organism>